<dbReference type="SUPFAM" id="SSF56112">
    <property type="entry name" value="Protein kinase-like (PK-like)"/>
    <property type="match status" value="1"/>
</dbReference>
<dbReference type="InterPro" id="IPR000719">
    <property type="entry name" value="Prot_kinase_dom"/>
</dbReference>
<feature type="chain" id="PRO_5015171963" evidence="18">
    <location>
        <begin position="31"/>
        <end position="1339"/>
    </location>
</feature>
<dbReference type="Pfam" id="PF00560">
    <property type="entry name" value="LRR_1"/>
    <property type="match status" value="1"/>
</dbReference>
<keyword evidence="5" id="KW-0433">Leucine-rich repeat</keyword>
<evidence type="ECO:0000256" key="1">
    <source>
        <dbReference type="ARBA" id="ARBA00004370"/>
    </source>
</evidence>
<dbReference type="Proteomes" id="UP000239899">
    <property type="component" value="Unassembled WGS sequence"/>
</dbReference>
<accession>A0A2P6TSW8</accession>
<dbReference type="CDD" id="cd13999">
    <property type="entry name" value="STKc_MAP3K-like"/>
    <property type="match status" value="1"/>
</dbReference>
<dbReference type="Pfam" id="PF08263">
    <property type="entry name" value="LRRNT_2"/>
    <property type="match status" value="1"/>
</dbReference>
<dbReference type="OrthoDB" id="28230at2759"/>
<dbReference type="GO" id="GO:0016020">
    <property type="term" value="C:membrane"/>
    <property type="evidence" value="ECO:0007669"/>
    <property type="project" value="UniProtKB-SubCell"/>
</dbReference>
<evidence type="ECO:0000256" key="3">
    <source>
        <dbReference type="ARBA" id="ARBA00008684"/>
    </source>
</evidence>
<comment type="caution">
    <text evidence="20">The sequence shown here is derived from an EMBL/GenBank/DDBJ whole genome shotgun (WGS) entry which is preliminary data.</text>
</comment>
<evidence type="ECO:0000256" key="6">
    <source>
        <dbReference type="ARBA" id="ARBA00022679"/>
    </source>
</evidence>
<evidence type="ECO:0000256" key="8">
    <source>
        <dbReference type="ARBA" id="ARBA00022737"/>
    </source>
</evidence>
<dbReference type="GO" id="GO:0005930">
    <property type="term" value="C:axoneme"/>
    <property type="evidence" value="ECO:0007669"/>
    <property type="project" value="UniProtKB-SubCell"/>
</dbReference>
<feature type="region of interest" description="Disordered" evidence="16">
    <location>
        <begin position="1258"/>
        <end position="1339"/>
    </location>
</feature>
<evidence type="ECO:0000256" key="15">
    <source>
        <dbReference type="PROSITE-ProRule" id="PRU10141"/>
    </source>
</evidence>
<evidence type="ECO:0000256" key="16">
    <source>
        <dbReference type="SAM" id="MobiDB-lite"/>
    </source>
</evidence>
<keyword evidence="11" id="KW-0106">Calcium</keyword>
<keyword evidence="8" id="KW-0677">Repeat</keyword>
<dbReference type="SMART" id="SM00220">
    <property type="entry name" value="S_TKc"/>
    <property type="match status" value="1"/>
</dbReference>
<dbReference type="GO" id="GO:0005524">
    <property type="term" value="F:ATP binding"/>
    <property type="evidence" value="ECO:0007669"/>
    <property type="project" value="UniProtKB-UniRule"/>
</dbReference>
<feature type="compositionally biased region" description="Pro residues" evidence="16">
    <location>
        <begin position="577"/>
        <end position="595"/>
    </location>
</feature>
<evidence type="ECO:0000256" key="13">
    <source>
        <dbReference type="ARBA" id="ARBA00023157"/>
    </source>
</evidence>
<dbReference type="Gene3D" id="3.80.10.10">
    <property type="entry name" value="Ribonuclease Inhibitor"/>
    <property type="match status" value="1"/>
</dbReference>
<feature type="region of interest" description="Disordered" evidence="16">
    <location>
        <begin position="1195"/>
        <end position="1219"/>
    </location>
</feature>
<dbReference type="Gene3D" id="2.60.120.260">
    <property type="entry name" value="Galactose-binding domain-like"/>
    <property type="match status" value="2"/>
</dbReference>
<keyword evidence="18" id="KW-0732">Signal</keyword>
<proteinExistence type="inferred from homology"/>
<keyword evidence="17" id="KW-0472">Membrane</keyword>
<dbReference type="SUPFAM" id="SSF49785">
    <property type="entry name" value="Galactose-binding domain-like"/>
    <property type="match status" value="2"/>
</dbReference>
<protein>
    <submittedName>
        <fullName evidence="20">Kinase</fullName>
    </submittedName>
</protein>
<dbReference type="InterPro" id="IPR051681">
    <property type="entry name" value="Ser/Thr_Kinases-Pseudokinases"/>
</dbReference>
<dbReference type="PRINTS" id="PR00109">
    <property type="entry name" value="TYRKINASE"/>
</dbReference>
<evidence type="ECO:0000256" key="17">
    <source>
        <dbReference type="SAM" id="Phobius"/>
    </source>
</evidence>
<sequence>MRRSPMGRLEAAALALLLLLAAAAAPGVRGQVAAPAPAADTPAAASPDVDGLLQLKASIAGSSNALASWGAASDPCSAAAPWAGVNCTTNRVTSVALPGLGLSGKLPAALALPELQTLALSGNQLGGTLPPQLGSPALQRLLLDGNQLTGELPAAWATGFPALRELALQGNRLEGTLPPAWVDAAGFATPFAAALQPGNPLLCGAFSPAEGHSVVFVDGAARHAVSTTLGSCATPDGNCGSASVNASAPNLYDLSWSNRVAALDLETFNPSIQQNAAPSLGSPVQLPCYPSNAPTFFGGDAALGKATWQSSTDGALGSSLPVSGNRQPSSAEQCSMTADAPSYWVVDLQRTTQVLAVLVRAGPQQMTGVDIRVGDDPSPTSGAVCKGGDSFDPGVGKVIPCARVLTGRYVSMSAATRVSLCVVEVYPLVSNAALGKRTSASGPSTDAAQGQVVNGRIDNQQCAQVMSGTNLAAWITIDLGYEAAVETVVVVNGLSKFTNDLYIRLGNNPVVNGDENEVCSQPQTLPERGTLPIQCTRGNAAATGRFLTLYRKSNQPSSMYICQVLAFLAEGPREFIIPPPPPPSPPASPPPPPSPSSATINVQDSTGLMEVALTVRGPGLVPFNPAVQKNVLLAANNTWLGNDGMTGVSLGGYEEEAGGSVALRLRVGVTQPQAPAAAGFIQTTVSGGTLDRAFQDEGLGTTTTSLQSVLALDSTSPSVSPAPAPPPSPSSDSSGSSVPIGAIVGGIVGGAVVIALAALLLVRRRRRAGYARRQALGDGSESPKVGAMEAGRGTDLLGFPKPGDVPSGYKVAVAAAGGSASAALQLDADSLTRGPPADIMSFLADDGGVPAAAGPHRDSPGGGSLSEREGRLSGELSKQRSLAPSSRLGSGVSELWTVDFRELDIQREVGAGSFGKVYLAKWRETTVAVKVLGALGAGASSLDDEFPDAAAGKTHPLYESLQKEAAMMASLRHPSIVMYLGVCLDPPAVVTEYCARGSLNDVLKRARSSPLLAAQLDWARRLNMALDAAKGMLYLHSCAPPIIHRDLKSANLLVDKHWRVRVCDFNLSRAMEDNAVLSSMAATNPRWLAPEILSGKGYTFASDVYSFGICMWELLTWQVPYWEYGPWQVVAMVTENAKRPEVPPHEELPTGTFSKEGEYLALMHECWAQDPAQRPTFAAIISRLRRMLAAEASLRRDSPTKASRGRGSDVGLVQSGDDTPLARSHLASLSVPSASDSLCVSPLDPRSVGDEAVSVVSLEGASGSPGPLPSAAHARRSSAGGASQLASIAGGDTDEAEAADAAEAAAAAAAAAGGMQPPPAAGAAAASAIPPRTDERPPS</sequence>
<feature type="compositionally biased region" description="Low complexity" evidence="16">
    <location>
        <begin position="1301"/>
        <end position="1328"/>
    </location>
</feature>
<evidence type="ECO:0000256" key="12">
    <source>
        <dbReference type="ARBA" id="ARBA00022840"/>
    </source>
</evidence>
<feature type="signal peptide" evidence="18">
    <location>
        <begin position="1"/>
        <end position="30"/>
    </location>
</feature>
<keyword evidence="12 15" id="KW-0067">ATP-binding</keyword>
<dbReference type="PROSITE" id="PS00107">
    <property type="entry name" value="PROTEIN_KINASE_ATP"/>
    <property type="match status" value="1"/>
</dbReference>
<dbReference type="InterPro" id="IPR032675">
    <property type="entry name" value="LRR_dom_sf"/>
</dbReference>
<dbReference type="PANTHER" id="PTHR44329">
    <property type="entry name" value="SERINE/THREONINE-PROTEIN KINASE TNNI3K-RELATED"/>
    <property type="match status" value="1"/>
</dbReference>
<keyword evidence="21" id="KW-1185">Reference proteome</keyword>
<keyword evidence="17" id="KW-0812">Transmembrane</keyword>
<keyword evidence="6" id="KW-0808">Transferase</keyword>
<dbReference type="SUPFAM" id="SSF52058">
    <property type="entry name" value="L domain-like"/>
    <property type="match status" value="1"/>
</dbReference>
<dbReference type="InterPro" id="IPR017441">
    <property type="entry name" value="Protein_kinase_ATP_BS"/>
</dbReference>
<keyword evidence="10 20" id="KW-0418">Kinase</keyword>
<name>A0A2P6TSW8_CHLSO</name>
<keyword evidence="13" id="KW-1015">Disulfide bond</keyword>
<dbReference type="InterPro" id="IPR001245">
    <property type="entry name" value="Ser-Thr/Tyr_kinase_cat_dom"/>
</dbReference>
<keyword evidence="17" id="KW-1133">Transmembrane helix</keyword>
<feature type="domain" description="Protein kinase" evidence="19">
    <location>
        <begin position="903"/>
        <end position="1188"/>
    </location>
</feature>
<dbReference type="InterPro" id="IPR013210">
    <property type="entry name" value="LRR_N_plant-typ"/>
</dbReference>
<keyword evidence="9 15" id="KW-0547">Nucleotide-binding</keyword>
<feature type="region of interest" description="Disordered" evidence="16">
    <location>
        <begin position="575"/>
        <end position="598"/>
    </location>
</feature>
<feature type="region of interest" description="Disordered" evidence="16">
    <location>
        <begin position="712"/>
        <end position="736"/>
    </location>
</feature>
<evidence type="ECO:0000256" key="5">
    <source>
        <dbReference type="ARBA" id="ARBA00022614"/>
    </source>
</evidence>
<dbReference type="Pfam" id="PF07714">
    <property type="entry name" value="PK_Tyr_Ser-Thr"/>
    <property type="match status" value="1"/>
</dbReference>
<gene>
    <name evidence="20" type="ORF">C2E21_4047</name>
</gene>
<reference evidence="20 21" key="1">
    <citation type="journal article" date="2018" name="Plant J.">
        <title>Genome sequences of Chlorella sorokiniana UTEX 1602 and Micractinium conductrix SAG 241.80: implications to maltose excretion by a green alga.</title>
        <authorList>
            <person name="Arriola M.B."/>
            <person name="Velmurugan N."/>
            <person name="Zhang Y."/>
            <person name="Plunkett M.H."/>
            <person name="Hondzo H."/>
            <person name="Barney B.M."/>
        </authorList>
    </citation>
    <scope>NUCLEOTIDE SEQUENCE [LARGE SCALE GENOMIC DNA]</scope>
    <source>
        <strain evidence="21">UTEX 1602</strain>
    </source>
</reference>
<feature type="binding site" evidence="15">
    <location>
        <position position="930"/>
    </location>
    <ligand>
        <name>ATP</name>
        <dbReference type="ChEBI" id="CHEBI:30616"/>
    </ligand>
</feature>
<comment type="subcellular location">
    <subcellularLocation>
        <location evidence="2">Cytoplasm</location>
        <location evidence="2">Cytoskeleton</location>
        <location evidence="2">Cilium axoneme</location>
    </subcellularLocation>
    <subcellularLocation>
        <location evidence="1">Membrane</location>
    </subcellularLocation>
</comment>
<organism evidence="20 21">
    <name type="scientific">Chlorella sorokiniana</name>
    <name type="common">Freshwater green alga</name>
    <dbReference type="NCBI Taxonomy" id="3076"/>
    <lineage>
        <taxon>Eukaryota</taxon>
        <taxon>Viridiplantae</taxon>
        <taxon>Chlorophyta</taxon>
        <taxon>core chlorophytes</taxon>
        <taxon>Trebouxiophyceae</taxon>
        <taxon>Chlorellales</taxon>
        <taxon>Chlorellaceae</taxon>
        <taxon>Chlorella clade</taxon>
        <taxon>Chlorella</taxon>
    </lineage>
</organism>
<evidence type="ECO:0000313" key="21">
    <source>
        <dbReference type="Proteomes" id="UP000239899"/>
    </source>
</evidence>
<evidence type="ECO:0000313" key="20">
    <source>
        <dbReference type="EMBL" id="PRW57168.1"/>
    </source>
</evidence>
<evidence type="ECO:0000256" key="11">
    <source>
        <dbReference type="ARBA" id="ARBA00022837"/>
    </source>
</evidence>
<evidence type="ECO:0000256" key="4">
    <source>
        <dbReference type="ARBA" id="ARBA00022527"/>
    </source>
</evidence>
<keyword evidence="4" id="KW-0723">Serine/threonine-protein kinase</keyword>
<evidence type="ECO:0000256" key="14">
    <source>
        <dbReference type="ARBA" id="ARBA00023170"/>
    </source>
</evidence>
<dbReference type="GO" id="GO:0046872">
    <property type="term" value="F:metal ion binding"/>
    <property type="evidence" value="ECO:0007669"/>
    <property type="project" value="UniProtKB-KW"/>
</dbReference>
<dbReference type="InterPro" id="IPR008271">
    <property type="entry name" value="Ser/Thr_kinase_AS"/>
</dbReference>
<dbReference type="InterPro" id="IPR001611">
    <property type="entry name" value="Leu-rich_rpt"/>
</dbReference>
<dbReference type="GO" id="GO:0004674">
    <property type="term" value="F:protein serine/threonine kinase activity"/>
    <property type="evidence" value="ECO:0007669"/>
    <property type="project" value="UniProtKB-KW"/>
</dbReference>
<feature type="compositionally biased region" description="Low complexity" evidence="16">
    <location>
        <begin position="1277"/>
        <end position="1291"/>
    </location>
</feature>
<evidence type="ECO:0000256" key="10">
    <source>
        <dbReference type="ARBA" id="ARBA00022777"/>
    </source>
</evidence>
<keyword evidence="7" id="KW-0479">Metal-binding</keyword>
<evidence type="ECO:0000259" key="19">
    <source>
        <dbReference type="PROSITE" id="PS50011"/>
    </source>
</evidence>
<dbReference type="STRING" id="3076.A0A2P6TSW8"/>
<evidence type="ECO:0000256" key="9">
    <source>
        <dbReference type="ARBA" id="ARBA00022741"/>
    </source>
</evidence>
<feature type="region of interest" description="Disordered" evidence="16">
    <location>
        <begin position="850"/>
        <end position="887"/>
    </location>
</feature>
<dbReference type="PROSITE" id="PS50011">
    <property type="entry name" value="PROTEIN_KINASE_DOM"/>
    <property type="match status" value="1"/>
</dbReference>
<keyword evidence="14" id="KW-0675">Receptor</keyword>
<evidence type="ECO:0000256" key="18">
    <source>
        <dbReference type="SAM" id="SignalP"/>
    </source>
</evidence>
<dbReference type="EMBL" id="LHPG02000007">
    <property type="protein sequence ID" value="PRW57168.1"/>
    <property type="molecule type" value="Genomic_DNA"/>
</dbReference>
<dbReference type="InterPro" id="IPR011009">
    <property type="entry name" value="Kinase-like_dom_sf"/>
</dbReference>
<dbReference type="SMART" id="SM00607">
    <property type="entry name" value="FTP"/>
    <property type="match status" value="1"/>
</dbReference>
<dbReference type="InterPro" id="IPR008979">
    <property type="entry name" value="Galactose-bd-like_sf"/>
</dbReference>
<dbReference type="InterPro" id="IPR006585">
    <property type="entry name" value="FTP1"/>
</dbReference>
<evidence type="ECO:0000256" key="2">
    <source>
        <dbReference type="ARBA" id="ARBA00004430"/>
    </source>
</evidence>
<evidence type="ECO:0000256" key="7">
    <source>
        <dbReference type="ARBA" id="ARBA00022723"/>
    </source>
</evidence>
<feature type="transmembrane region" description="Helical" evidence="17">
    <location>
        <begin position="740"/>
        <end position="762"/>
    </location>
</feature>
<dbReference type="PROSITE" id="PS00108">
    <property type="entry name" value="PROTEIN_KINASE_ST"/>
    <property type="match status" value="1"/>
</dbReference>
<comment type="similarity">
    <text evidence="3">Belongs to the protein kinase superfamily. Ser/Thr protein kinase family.</text>
</comment>
<dbReference type="Gene3D" id="1.10.510.10">
    <property type="entry name" value="Transferase(Phosphotransferase) domain 1"/>
    <property type="match status" value="1"/>
</dbReference>
<feature type="compositionally biased region" description="Pro residues" evidence="16">
    <location>
        <begin position="720"/>
        <end position="729"/>
    </location>
</feature>